<dbReference type="InterPro" id="IPR012337">
    <property type="entry name" value="RNaseH-like_sf"/>
</dbReference>
<sequence length="152" mass="17694">MMRWFPPDDGWWKLNCNGTPKGNPGLSGAGSVIRNNKRDMIFAFYEFLQDQTNTFAKLYAIFRGLELSLHAGGRCIRLELDATAVLNILHKDNRQWRLQLLTCLWLLRRQMNVVFLHIYREGNKPTWQTLRVLWELLKLSETKSAFGGSYSS</sequence>
<name>A0AAW2VZQ3_SESRA</name>
<accession>A0AAW2VZQ3</accession>
<feature type="domain" description="RNase H type-1" evidence="1">
    <location>
        <begin position="15"/>
        <end position="125"/>
    </location>
</feature>
<reference evidence="2" key="1">
    <citation type="submission" date="2020-06" db="EMBL/GenBank/DDBJ databases">
        <authorList>
            <person name="Li T."/>
            <person name="Hu X."/>
            <person name="Zhang T."/>
            <person name="Song X."/>
            <person name="Zhang H."/>
            <person name="Dai N."/>
            <person name="Sheng W."/>
            <person name="Hou X."/>
            <person name="Wei L."/>
        </authorList>
    </citation>
    <scope>NUCLEOTIDE SEQUENCE</scope>
    <source>
        <strain evidence="2">G02</strain>
        <tissue evidence="2">Leaf</tissue>
    </source>
</reference>
<dbReference type="InterPro" id="IPR002156">
    <property type="entry name" value="RNaseH_domain"/>
</dbReference>
<protein>
    <recommendedName>
        <fullName evidence="1">RNase H type-1 domain-containing protein</fullName>
    </recommendedName>
</protein>
<proteinExistence type="predicted"/>
<dbReference type="PANTHER" id="PTHR47723">
    <property type="entry name" value="OS05G0353850 PROTEIN"/>
    <property type="match status" value="1"/>
</dbReference>
<dbReference type="InterPro" id="IPR044730">
    <property type="entry name" value="RNase_H-like_dom_plant"/>
</dbReference>
<dbReference type="Pfam" id="PF13456">
    <property type="entry name" value="RVT_3"/>
    <property type="match status" value="1"/>
</dbReference>
<comment type="caution">
    <text evidence="2">The sequence shown here is derived from an EMBL/GenBank/DDBJ whole genome shotgun (WGS) entry which is preliminary data.</text>
</comment>
<dbReference type="GO" id="GO:0004523">
    <property type="term" value="F:RNA-DNA hybrid ribonuclease activity"/>
    <property type="evidence" value="ECO:0007669"/>
    <property type="project" value="InterPro"/>
</dbReference>
<dbReference type="PANTHER" id="PTHR47723:SF19">
    <property type="entry name" value="POLYNUCLEOTIDYL TRANSFERASE, RIBONUCLEASE H-LIKE SUPERFAMILY PROTEIN"/>
    <property type="match status" value="1"/>
</dbReference>
<dbReference type="InterPro" id="IPR036397">
    <property type="entry name" value="RNaseH_sf"/>
</dbReference>
<dbReference type="CDD" id="cd06222">
    <property type="entry name" value="RNase_H_like"/>
    <property type="match status" value="1"/>
</dbReference>
<dbReference type="EMBL" id="JACGWJ010000002">
    <property type="protein sequence ID" value="KAL0435100.1"/>
    <property type="molecule type" value="Genomic_DNA"/>
</dbReference>
<dbReference type="AlphaFoldDB" id="A0AAW2VZQ3"/>
<reference evidence="2" key="2">
    <citation type="journal article" date="2024" name="Plant">
        <title>Genomic evolution and insights into agronomic trait innovations of Sesamum species.</title>
        <authorList>
            <person name="Miao H."/>
            <person name="Wang L."/>
            <person name="Qu L."/>
            <person name="Liu H."/>
            <person name="Sun Y."/>
            <person name="Le M."/>
            <person name="Wang Q."/>
            <person name="Wei S."/>
            <person name="Zheng Y."/>
            <person name="Lin W."/>
            <person name="Duan Y."/>
            <person name="Cao H."/>
            <person name="Xiong S."/>
            <person name="Wang X."/>
            <person name="Wei L."/>
            <person name="Li C."/>
            <person name="Ma Q."/>
            <person name="Ju M."/>
            <person name="Zhao R."/>
            <person name="Li G."/>
            <person name="Mu C."/>
            <person name="Tian Q."/>
            <person name="Mei H."/>
            <person name="Zhang T."/>
            <person name="Gao T."/>
            <person name="Zhang H."/>
        </authorList>
    </citation>
    <scope>NUCLEOTIDE SEQUENCE</scope>
    <source>
        <strain evidence="2">G02</strain>
    </source>
</reference>
<dbReference type="InterPro" id="IPR053151">
    <property type="entry name" value="RNase_H-like"/>
</dbReference>
<evidence type="ECO:0000313" key="2">
    <source>
        <dbReference type="EMBL" id="KAL0435100.1"/>
    </source>
</evidence>
<dbReference type="Gene3D" id="3.30.420.10">
    <property type="entry name" value="Ribonuclease H-like superfamily/Ribonuclease H"/>
    <property type="match status" value="1"/>
</dbReference>
<organism evidence="2">
    <name type="scientific">Sesamum radiatum</name>
    <name type="common">Black benniseed</name>
    <dbReference type="NCBI Taxonomy" id="300843"/>
    <lineage>
        <taxon>Eukaryota</taxon>
        <taxon>Viridiplantae</taxon>
        <taxon>Streptophyta</taxon>
        <taxon>Embryophyta</taxon>
        <taxon>Tracheophyta</taxon>
        <taxon>Spermatophyta</taxon>
        <taxon>Magnoliopsida</taxon>
        <taxon>eudicotyledons</taxon>
        <taxon>Gunneridae</taxon>
        <taxon>Pentapetalae</taxon>
        <taxon>asterids</taxon>
        <taxon>lamiids</taxon>
        <taxon>Lamiales</taxon>
        <taxon>Pedaliaceae</taxon>
        <taxon>Sesamum</taxon>
    </lineage>
</organism>
<gene>
    <name evidence="2" type="ORF">Sradi_0217900</name>
</gene>
<evidence type="ECO:0000259" key="1">
    <source>
        <dbReference type="Pfam" id="PF13456"/>
    </source>
</evidence>
<dbReference type="GO" id="GO:0003676">
    <property type="term" value="F:nucleic acid binding"/>
    <property type="evidence" value="ECO:0007669"/>
    <property type="project" value="InterPro"/>
</dbReference>
<dbReference type="SUPFAM" id="SSF53098">
    <property type="entry name" value="Ribonuclease H-like"/>
    <property type="match status" value="1"/>
</dbReference>